<dbReference type="AlphaFoldDB" id="A0A183DIR2"/>
<accession>A0A183DIR2</accession>
<gene>
    <name evidence="2" type="ORF">GPUH_LOCUS8603</name>
</gene>
<sequence>MKIAKKRPPTATNLGLFLTYLTSAIVCIMCLSNSSSKCRSSAADDDVASKQLWHSSSVVESLEFFEISAFSEKL</sequence>
<keyword evidence="3" id="KW-1185">Reference proteome</keyword>
<feature type="transmembrane region" description="Helical" evidence="1">
    <location>
        <begin position="12"/>
        <end position="31"/>
    </location>
</feature>
<organism evidence="4">
    <name type="scientific">Gongylonema pulchrum</name>
    <dbReference type="NCBI Taxonomy" id="637853"/>
    <lineage>
        <taxon>Eukaryota</taxon>
        <taxon>Metazoa</taxon>
        <taxon>Ecdysozoa</taxon>
        <taxon>Nematoda</taxon>
        <taxon>Chromadorea</taxon>
        <taxon>Rhabditida</taxon>
        <taxon>Spirurina</taxon>
        <taxon>Spiruromorpha</taxon>
        <taxon>Spiruroidea</taxon>
        <taxon>Gongylonematidae</taxon>
        <taxon>Gongylonema</taxon>
    </lineage>
</organism>
<keyword evidence="1" id="KW-0812">Transmembrane</keyword>
<evidence type="ECO:0000256" key="1">
    <source>
        <dbReference type="SAM" id="Phobius"/>
    </source>
</evidence>
<dbReference type="Proteomes" id="UP000271098">
    <property type="component" value="Unassembled WGS sequence"/>
</dbReference>
<reference evidence="4" key="1">
    <citation type="submission" date="2016-06" db="UniProtKB">
        <authorList>
            <consortium name="WormBaseParasite"/>
        </authorList>
    </citation>
    <scope>IDENTIFICATION</scope>
</reference>
<evidence type="ECO:0000313" key="2">
    <source>
        <dbReference type="EMBL" id="VDK63808.1"/>
    </source>
</evidence>
<reference evidence="2 3" key="2">
    <citation type="submission" date="2018-11" db="EMBL/GenBank/DDBJ databases">
        <authorList>
            <consortium name="Pathogen Informatics"/>
        </authorList>
    </citation>
    <scope>NUCLEOTIDE SEQUENCE [LARGE SCALE GENOMIC DNA]</scope>
</reference>
<evidence type="ECO:0000313" key="3">
    <source>
        <dbReference type="Proteomes" id="UP000271098"/>
    </source>
</evidence>
<name>A0A183DIR2_9BILA</name>
<proteinExistence type="predicted"/>
<keyword evidence="1" id="KW-1133">Transmembrane helix</keyword>
<protein>
    <submittedName>
        <fullName evidence="4">Transmembrane protein</fullName>
    </submittedName>
</protein>
<evidence type="ECO:0000313" key="4">
    <source>
        <dbReference type="WBParaSite" id="GPUH_0000861301-mRNA-1"/>
    </source>
</evidence>
<keyword evidence="1" id="KW-0472">Membrane</keyword>
<dbReference type="EMBL" id="UYRT01025533">
    <property type="protein sequence ID" value="VDK63808.1"/>
    <property type="molecule type" value="Genomic_DNA"/>
</dbReference>
<dbReference type="WBParaSite" id="GPUH_0000861301-mRNA-1">
    <property type="protein sequence ID" value="GPUH_0000861301-mRNA-1"/>
    <property type="gene ID" value="GPUH_0000861301"/>
</dbReference>